<dbReference type="InterPro" id="IPR025738">
    <property type="entry name" value="BatD"/>
</dbReference>
<keyword evidence="1" id="KW-1133">Transmembrane helix</keyword>
<feature type="domain" description="DUF7939" evidence="2">
    <location>
        <begin position="446"/>
        <end position="525"/>
    </location>
</feature>
<sequence length="544" mass="62688">MVKKSLILFILFYSFHTFAGILVSANKTNISNIDSFELNITLENLNKKDLNLKLLDKDFSVINTSESQSILSINGKTTSKLTYSIILKPKRIGKLNIPIFTIGKEKSNPLIINVSNIAKKKKTQPLFIESSINKKQVLIQSQLIYSINLYSTQYLKSPNLPFKINIPNSIVEKLKISNPKRVNYQGQQLWLVNFNYAIFPQKRGILTIPSISLPVTLNDGRRSYQIRLYAQSQKVNVLAQPNIAIKQWLPATSIKLSARYLEKPVIFKVGTPITREITISGIDISTAQLPNIEINNIDTFQQYLDKTKTSKSITQNSITSKKIQNIIIIPNYAGEFILPEIKIDWYNTKLKKKETAILPAQKVKVINPQYLTTNIKQSTQTLTPPPPKDIKRQLIKTKIIYKTPIYWKISNLILLILLLWTILLLFKKREKKTKQKKENKSISLNKIKQNIKKNCNKNNPHQVRNFLIDWGQKTLGNHIQGLEKLANQPQFKDIKNELLELDKVLYLKTEKTWDGKEFWELISPLLITNKKDIEPDKLNNLYPE</sequence>
<keyword evidence="1" id="KW-0472">Membrane</keyword>
<feature type="transmembrane region" description="Helical" evidence="1">
    <location>
        <begin position="405"/>
        <end position="426"/>
    </location>
</feature>
<dbReference type="PANTHER" id="PTHR40940">
    <property type="entry name" value="PROTEIN BATD-RELATED"/>
    <property type="match status" value="1"/>
</dbReference>
<dbReference type="PANTHER" id="PTHR40940:SF1">
    <property type="entry name" value="PROTEIN BATD"/>
    <property type="match status" value="1"/>
</dbReference>
<reference evidence="3" key="1">
    <citation type="submission" date="2016-10" db="EMBL/GenBank/DDBJ databases">
        <authorList>
            <person name="de Groot N.N."/>
        </authorList>
    </citation>
    <scope>NUCLEOTIDE SEQUENCE</scope>
</reference>
<keyword evidence="1" id="KW-0812">Transmembrane</keyword>
<accession>A0A1W1CDE7</accession>
<dbReference type="AlphaFoldDB" id="A0A1W1CDE7"/>
<protein>
    <submittedName>
        <fullName evidence="3">BatD</fullName>
    </submittedName>
</protein>
<evidence type="ECO:0000259" key="2">
    <source>
        <dbReference type="Pfam" id="PF25607"/>
    </source>
</evidence>
<proteinExistence type="predicted"/>
<name>A0A1W1CDE7_9ZZZZ</name>
<gene>
    <name evidence="3" type="ORF">MNB_SUP05-5-943</name>
</gene>
<evidence type="ECO:0000256" key="1">
    <source>
        <dbReference type="SAM" id="Phobius"/>
    </source>
</evidence>
<evidence type="ECO:0000313" key="3">
    <source>
        <dbReference type="EMBL" id="SFV63733.1"/>
    </source>
</evidence>
<dbReference type="EMBL" id="FPHJ01000041">
    <property type="protein sequence ID" value="SFV63733.1"/>
    <property type="molecule type" value="Genomic_DNA"/>
</dbReference>
<organism evidence="3">
    <name type="scientific">hydrothermal vent metagenome</name>
    <dbReference type="NCBI Taxonomy" id="652676"/>
    <lineage>
        <taxon>unclassified sequences</taxon>
        <taxon>metagenomes</taxon>
        <taxon>ecological metagenomes</taxon>
    </lineage>
</organism>
<dbReference type="Pfam" id="PF13584">
    <property type="entry name" value="BatD"/>
    <property type="match status" value="1"/>
</dbReference>
<dbReference type="InterPro" id="IPR057699">
    <property type="entry name" value="DUF7939"/>
</dbReference>
<dbReference type="Pfam" id="PF25607">
    <property type="entry name" value="DUF7939"/>
    <property type="match status" value="1"/>
</dbReference>